<dbReference type="Proteomes" id="UP000275846">
    <property type="component" value="Unassembled WGS sequence"/>
</dbReference>
<dbReference type="OrthoDB" id="5842926at2759"/>
<evidence type="ECO:0000259" key="14">
    <source>
        <dbReference type="PROSITE" id="PS50174"/>
    </source>
</evidence>
<dbReference type="WBParaSite" id="SSLN_0001137101-mRNA-1">
    <property type="protein sequence ID" value="SSLN_0001137101-mRNA-1"/>
    <property type="gene ID" value="SSLN_0001137101"/>
</dbReference>
<feature type="region of interest" description="Disordered" evidence="12">
    <location>
        <begin position="1830"/>
        <end position="1850"/>
    </location>
</feature>
<feature type="compositionally biased region" description="Polar residues" evidence="12">
    <location>
        <begin position="414"/>
        <end position="424"/>
    </location>
</feature>
<dbReference type="PANTHER" id="PTHR46297">
    <property type="entry name" value="ZINC FINGER CCCH-TYPE WITH G PATCH DOMAIN-CONTAINING PROTEIN"/>
    <property type="match status" value="1"/>
</dbReference>
<proteinExistence type="predicted"/>
<feature type="compositionally biased region" description="Polar residues" evidence="12">
    <location>
        <begin position="1390"/>
        <end position="1403"/>
    </location>
</feature>
<evidence type="ECO:0000256" key="11">
    <source>
        <dbReference type="PROSITE-ProRule" id="PRU00723"/>
    </source>
</evidence>
<evidence type="ECO:0000256" key="12">
    <source>
        <dbReference type="SAM" id="MobiDB-lite"/>
    </source>
</evidence>
<protein>
    <recommendedName>
        <fullName evidence="2">Zinc finger CCCH-type with G patch domain-containing protein</fullName>
    </recommendedName>
</protein>
<dbReference type="PROSITE" id="PS50174">
    <property type="entry name" value="G_PATCH"/>
    <property type="match status" value="1"/>
</dbReference>
<dbReference type="Gene3D" id="2.30.30.1190">
    <property type="match status" value="1"/>
</dbReference>
<feature type="zinc finger region" description="C3H1-type" evidence="11">
    <location>
        <begin position="1456"/>
        <end position="1484"/>
    </location>
</feature>
<feature type="region of interest" description="Disordered" evidence="12">
    <location>
        <begin position="1056"/>
        <end position="1093"/>
    </location>
</feature>
<feature type="region of interest" description="Disordered" evidence="12">
    <location>
        <begin position="1176"/>
        <end position="1238"/>
    </location>
</feature>
<feature type="region of interest" description="Disordered" evidence="12">
    <location>
        <begin position="46"/>
        <end position="85"/>
    </location>
</feature>
<sequence>MSIRGLFGPALSTIHIGVLGRVDEAFPPQSFDASSPRLVRRPKEIPVARPPNTSIPISQLPDTHTRLSKPSVESDPMNSGIPASIVSSRPTANTVAEAILPAAIRSTPVRLVCLNEKPSNALSEALISVQPQFTLLSSPAKLASKASGQLRERSIAPASAVHGQRVAAENETKTNVTIDSTSAFTIPTNPVTILTPTKNYVSSQLMPLVQSSELKTHTPSPRLSPTSGGSLITAHNTPFSPSGKGTSLTGAITALPIVTVGRAEHTIPTISPLHANSSTDSVCQLSNQPMPSNSVCSGEISLGQTITPNRKRARKQQLLAPHGVSAAAAASRSESPSKSTVPVVATSVAHVNLIGMLPSAQAVSSPARLPAPNEQIGERLITKSTVSGKVLITSHSNQLPTTVAPSNFSFYSSPSVPTSASTEAPKTGSLPSHALPSGIAASSGNVMGIRLLPVRPSNSLPAGTTTPQTDAASTAAPIFATQIQPSLSLVVNSSLAGSVSQSMPAPSVAAGIVSSANLVVVAPDPTVQPLAPVALPSASTTVAATITSTSFNSQTQPVYVLPAVSTSTRPSQVSTAGIAVQPALLGVSSINSCSSPVMIPGSILQVRFRPSATPSSASAQPQTSSVYATASATCRLSTALSTTLPTAVVPKPTSDSQSVLALSVSMPSLPSASANQTILQMRPIPVATSAHELTQKFLSPGRGAYCLSEVDGQPVPLPSGSPRATALPVLPAQSSGVTLGAMTTVTVAGPEIPTESGRIVANEDAVMACTPVVNSILTSKSTLGMVTGQPAVPILRVPDPNARQRPNCFDDLQSPCKRVRKQSTSCTTKSQTFSSWELHTDPTDSTKCIWRAPEKLEDQSADSAAVHEVDTSDSAEWVIHGCPARMHLCRPSYYSARFGGCWKGPKAGHFLRSSEIRQKHEHGAPSSRLGAAGVGTSSRRFPNDRRRRPRLRDTGEAGGVESPGGAEVSNLDHAILSEILDLRCRQTETGFVNHPIHTTSPLDLTGWRLLWCLKNLEDMKISEFQGLERVNALYEAFIQPASTLALNRSLRSTAHPNATASSTTLNGPTESGVPGCPRIDRPNPATSAGNTDVAPKCDSYLRPKYNCPSDLSSLTGCANFTKLQDLIRGLGQRKKVFLDGIERVRCLSLDILHQHQKTVLDFVSDLEVLRYSSPNESSKNYVSATLKAPPGGSCRSRSNSVSRPNSPMFNISSADHSRVPTPDKTGPRRGTTNAASPTNGCAIDHRVKVTRLYCEPSLTFWLIYPIADAPIPPTNHLTPTQSFARTLSRENLNLVGERSRFTESTSRLTAMDTELQSLRETLADVDQLLELSEDNSADLLSLKEDLEQLIHLKEADLLERSKQTALAAVDSALESLSPAEHANSEADPIDSQQTVDSPTLSSLQEREEELPGSRCSLPGWTSRGYFVHRNAVIAEVLDEGSLPSRRVRLFFTNPTRLGEVPCAQFLETGTCSRGARCRKSHGEVTSIEDLRDWEEPDPASYLREGQLCLALECDKPSHSLVWHHARIQHTDVDEGTCVVQWCAMPASATASHHRSGIVRHASYSLLDASVSSLPLSHVHPISSEEIGGTAEDSPCLIDSGGEEGTDLLESSESSDETLFGADFPSSEAEGTSKISNASKVTFSSGGILEHPVEYPMVVSAGDGNADQEPLGAWELHTRGVGSRLLRLMGYTGRGGLGRLGDGRRQPVSSDVTLHCIVDLGLARPSLDRLVQLRRGKPPGGNRRHRHQRGQPGMATAIGGFRQAARLLAPSSTVFDYLNRRVLAAPSPAHVPTPKAPGISSKSRKELNIEHYNIQREITRVESEMARAEESLKRNESRDRRAAASASHRLTGLRTKLTSLRNHERALSRETAKQKNKEKLCIF</sequence>
<evidence type="ECO:0000256" key="7">
    <source>
        <dbReference type="ARBA" id="ARBA00023015"/>
    </source>
</evidence>
<feature type="region of interest" description="Disordered" evidence="12">
    <location>
        <begin position="1862"/>
        <end position="1882"/>
    </location>
</feature>
<feature type="compositionally biased region" description="Low complexity" evidence="12">
    <location>
        <begin position="1193"/>
        <end position="1207"/>
    </location>
</feature>
<comment type="subcellular location">
    <subcellularLocation>
        <location evidence="1">Nucleus</location>
    </subcellularLocation>
</comment>
<feature type="compositionally biased region" description="Polar residues" evidence="12">
    <location>
        <begin position="1056"/>
        <end position="1069"/>
    </location>
</feature>
<name>A0A183T3A0_SCHSO</name>
<dbReference type="PANTHER" id="PTHR46297:SF1">
    <property type="entry name" value="ZINC FINGER CCCH-TYPE WITH G PATCH DOMAIN-CONTAINING PROTEIN"/>
    <property type="match status" value="1"/>
</dbReference>
<evidence type="ECO:0000259" key="13">
    <source>
        <dbReference type="PROSITE" id="PS50103"/>
    </source>
</evidence>
<feature type="region of interest" description="Disordered" evidence="12">
    <location>
        <begin position="1377"/>
        <end position="1415"/>
    </location>
</feature>
<dbReference type="InterPro" id="IPR000467">
    <property type="entry name" value="G_patch_dom"/>
</dbReference>
<feature type="region of interest" description="Disordered" evidence="12">
    <location>
        <begin position="1584"/>
        <end position="1633"/>
    </location>
</feature>
<dbReference type="GO" id="GO:0008270">
    <property type="term" value="F:zinc ion binding"/>
    <property type="evidence" value="ECO:0007669"/>
    <property type="project" value="UniProtKB-KW"/>
</dbReference>
<keyword evidence="6 11" id="KW-0862">Zinc</keyword>
<keyword evidence="7" id="KW-0805">Transcription regulation</keyword>
<dbReference type="GO" id="GO:0005634">
    <property type="term" value="C:nucleus"/>
    <property type="evidence" value="ECO:0007669"/>
    <property type="project" value="UniProtKB-SubCell"/>
</dbReference>
<feature type="region of interest" description="Disordered" evidence="12">
    <location>
        <begin position="918"/>
        <end position="967"/>
    </location>
</feature>
<reference evidence="17" key="1">
    <citation type="submission" date="2016-06" db="UniProtKB">
        <authorList>
            <consortium name="WormBaseParasite"/>
        </authorList>
    </citation>
    <scope>IDENTIFICATION</scope>
</reference>
<feature type="compositionally biased region" description="Polar residues" evidence="12">
    <location>
        <begin position="51"/>
        <end position="62"/>
    </location>
</feature>
<evidence type="ECO:0000256" key="9">
    <source>
        <dbReference type="ARBA" id="ARBA00023163"/>
    </source>
</evidence>
<evidence type="ECO:0000313" key="17">
    <source>
        <dbReference type="WBParaSite" id="SSLN_0001137101-mRNA-1"/>
    </source>
</evidence>
<evidence type="ECO:0000256" key="5">
    <source>
        <dbReference type="ARBA" id="ARBA00022771"/>
    </source>
</evidence>
<feature type="domain" description="G-patch" evidence="14">
    <location>
        <begin position="1677"/>
        <end position="1724"/>
    </location>
</feature>
<dbReference type="InterPro" id="IPR000571">
    <property type="entry name" value="Znf_CCCH"/>
</dbReference>
<keyword evidence="4 11" id="KW-0479">Metal-binding</keyword>
<gene>
    <name evidence="15" type="ORF">SSLN_LOCUS10948</name>
</gene>
<evidence type="ECO:0000256" key="8">
    <source>
        <dbReference type="ARBA" id="ARBA00023125"/>
    </source>
</evidence>
<evidence type="ECO:0000256" key="2">
    <source>
        <dbReference type="ARBA" id="ARBA00022414"/>
    </source>
</evidence>
<evidence type="ECO:0000313" key="15">
    <source>
        <dbReference type="EMBL" id="VDL97333.1"/>
    </source>
</evidence>
<evidence type="ECO:0000256" key="4">
    <source>
        <dbReference type="ARBA" id="ARBA00022723"/>
    </source>
</evidence>
<feature type="compositionally biased region" description="Low complexity" evidence="12">
    <location>
        <begin position="325"/>
        <end position="339"/>
    </location>
</feature>
<evidence type="ECO:0000256" key="1">
    <source>
        <dbReference type="ARBA" id="ARBA00004123"/>
    </source>
</evidence>
<evidence type="ECO:0000256" key="6">
    <source>
        <dbReference type="ARBA" id="ARBA00022833"/>
    </source>
</evidence>
<evidence type="ECO:0000256" key="10">
    <source>
        <dbReference type="ARBA" id="ARBA00023242"/>
    </source>
</evidence>
<feature type="region of interest" description="Disordered" evidence="12">
    <location>
        <begin position="414"/>
        <end position="436"/>
    </location>
</feature>
<dbReference type="Pfam" id="PF00642">
    <property type="entry name" value="zf-CCCH"/>
    <property type="match status" value="1"/>
</dbReference>
<evidence type="ECO:0000313" key="16">
    <source>
        <dbReference type="Proteomes" id="UP000275846"/>
    </source>
</evidence>
<keyword evidence="8" id="KW-0238">DNA-binding</keyword>
<dbReference type="GO" id="GO:0001227">
    <property type="term" value="F:DNA-binding transcription repressor activity, RNA polymerase II-specific"/>
    <property type="evidence" value="ECO:0007669"/>
    <property type="project" value="TreeGrafter"/>
</dbReference>
<dbReference type="PROSITE" id="PS50103">
    <property type="entry name" value="ZF_C3H1"/>
    <property type="match status" value="1"/>
</dbReference>
<feature type="compositionally biased region" description="Basic and acidic residues" evidence="12">
    <location>
        <begin position="1830"/>
        <end position="1841"/>
    </location>
</feature>
<dbReference type="STRING" id="70667.A0A183T3A0"/>
<keyword evidence="16" id="KW-1185">Reference proteome</keyword>
<keyword evidence="3" id="KW-0678">Repressor</keyword>
<keyword evidence="9" id="KW-0804">Transcription</keyword>
<keyword evidence="10" id="KW-0539">Nucleus</keyword>
<dbReference type="GO" id="GO:0000978">
    <property type="term" value="F:RNA polymerase II cis-regulatory region sequence-specific DNA binding"/>
    <property type="evidence" value="ECO:0007669"/>
    <property type="project" value="TreeGrafter"/>
</dbReference>
<reference evidence="15 16" key="2">
    <citation type="submission" date="2018-11" db="EMBL/GenBank/DDBJ databases">
        <authorList>
            <consortium name="Pathogen Informatics"/>
        </authorList>
    </citation>
    <scope>NUCLEOTIDE SEQUENCE [LARGE SCALE GENOMIC DNA]</scope>
    <source>
        <strain evidence="15 16">NST_G2</strain>
    </source>
</reference>
<evidence type="ECO:0000256" key="3">
    <source>
        <dbReference type="ARBA" id="ARBA00022491"/>
    </source>
</evidence>
<dbReference type="SMART" id="SM00443">
    <property type="entry name" value="G_patch"/>
    <property type="match status" value="1"/>
</dbReference>
<keyword evidence="5 11" id="KW-0863">Zinc-finger</keyword>
<feature type="region of interest" description="Disordered" evidence="12">
    <location>
        <begin position="309"/>
        <end position="339"/>
    </location>
</feature>
<accession>A0A183T3A0</accession>
<dbReference type="SMART" id="SM00356">
    <property type="entry name" value="ZnF_C3H1"/>
    <property type="match status" value="1"/>
</dbReference>
<feature type="domain" description="C3H1-type" evidence="13">
    <location>
        <begin position="1456"/>
        <end position="1484"/>
    </location>
</feature>
<organism evidence="17">
    <name type="scientific">Schistocephalus solidus</name>
    <name type="common">Tapeworm</name>
    <dbReference type="NCBI Taxonomy" id="70667"/>
    <lineage>
        <taxon>Eukaryota</taxon>
        <taxon>Metazoa</taxon>
        <taxon>Spiralia</taxon>
        <taxon>Lophotrochozoa</taxon>
        <taxon>Platyhelminthes</taxon>
        <taxon>Cestoda</taxon>
        <taxon>Eucestoda</taxon>
        <taxon>Diphyllobothriidea</taxon>
        <taxon>Diphyllobothriidae</taxon>
        <taxon>Schistocephalus</taxon>
    </lineage>
</organism>
<dbReference type="EMBL" id="UYSU01036188">
    <property type="protein sequence ID" value="VDL97333.1"/>
    <property type="molecule type" value="Genomic_DNA"/>
</dbReference>